<gene>
    <name evidence="3" type="ORF">ACFSY7_17620</name>
</gene>
<sequence>MMNARLVEPYKGRLLEGPVWDASEMCLRFVDIKNNYLYRYTPATQESSKLPFKEDVTFVANTDTSSLLVTTRDTIWFVDTKTGEKEMFVQFEDLSETMRFNDGGIDPYGRLWIGTMNEDEETPNAKLYVVDKSGDINVALTGLTISNGLAWNNAGDTMYAIDTPTQKIMAYPFDEQTTTLSNGRVIYDFSNEIGNPDGMTIDATNQLWVALWGGSRVVCIDPETQQIIDAIDVPAANVTSCAFEPGSTRLYITTASEGLSEQQRTEQPNAGSLFVADIDVTSAPIYLFQRK</sequence>
<evidence type="ECO:0000313" key="3">
    <source>
        <dbReference type="EMBL" id="MFD2870314.1"/>
    </source>
</evidence>
<dbReference type="Pfam" id="PF08450">
    <property type="entry name" value="SGL"/>
    <property type="match status" value="1"/>
</dbReference>
<dbReference type="EMBL" id="JBHUOR010000138">
    <property type="protein sequence ID" value="MFD2870314.1"/>
    <property type="molecule type" value="Genomic_DNA"/>
</dbReference>
<name>A0ABW5Y4N1_9BACL</name>
<dbReference type="SUPFAM" id="SSF63829">
    <property type="entry name" value="Calcium-dependent phosphotriesterase"/>
    <property type="match status" value="1"/>
</dbReference>
<dbReference type="InterPro" id="IPR013658">
    <property type="entry name" value="SGL"/>
</dbReference>
<dbReference type="PRINTS" id="PR01790">
    <property type="entry name" value="SMP30FAMILY"/>
</dbReference>
<reference evidence="4" key="1">
    <citation type="journal article" date="2019" name="Int. J. Syst. Evol. Microbiol.">
        <title>The Global Catalogue of Microorganisms (GCM) 10K type strain sequencing project: providing services to taxonomists for standard genome sequencing and annotation.</title>
        <authorList>
            <consortium name="The Broad Institute Genomics Platform"/>
            <consortium name="The Broad Institute Genome Sequencing Center for Infectious Disease"/>
            <person name="Wu L."/>
            <person name="Ma J."/>
        </authorList>
    </citation>
    <scope>NUCLEOTIDE SEQUENCE [LARGE SCALE GENOMIC DNA]</scope>
    <source>
        <strain evidence="4">KCTC 33522</strain>
    </source>
</reference>
<evidence type="ECO:0000256" key="1">
    <source>
        <dbReference type="ARBA" id="ARBA00008853"/>
    </source>
</evidence>
<dbReference type="InterPro" id="IPR011042">
    <property type="entry name" value="6-blade_b-propeller_TolB-like"/>
</dbReference>
<organism evidence="3 4">
    <name type="scientific">Kurthia populi</name>
    <dbReference type="NCBI Taxonomy" id="1562132"/>
    <lineage>
        <taxon>Bacteria</taxon>
        <taxon>Bacillati</taxon>
        <taxon>Bacillota</taxon>
        <taxon>Bacilli</taxon>
        <taxon>Bacillales</taxon>
        <taxon>Caryophanaceae</taxon>
        <taxon>Kurthia</taxon>
    </lineage>
</organism>
<feature type="domain" description="SMP-30/Gluconolactonase/LRE-like region" evidence="2">
    <location>
        <begin position="16"/>
        <end position="255"/>
    </location>
</feature>
<dbReference type="EC" id="3.1.1.99" evidence="3"/>
<dbReference type="PANTHER" id="PTHR10907">
    <property type="entry name" value="REGUCALCIN"/>
    <property type="match status" value="1"/>
</dbReference>
<evidence type="ECO:0000313" key="4">
    <source>
        <dbReference type="Proteomes" id="UP001597568"/>
    </source>
</evidence>
<comment type="caution">
    <text evidence="3">The sequence shown here is derived from an EMBL/GenBank/DDBJ whole genome shotgun (WGS) entry which is preliminary data.</text>
</comment>
<dbReference type="GO" id="GO:0016787">
    <property type="term" value="F:hydrolase activity"/>
    <property type="evidence" value="ECO:0007669"/>
    <property type="project" value="UniProtKB-KW"/>
</dbReference>
<protein>
    <submittedName>
        <fullName evidence="3">SMP-30/gluconolactonase/LRE family protein</fullName>
        <ecNumber evidence="3">3.1.1.99</ecNumber>
    </submittedName>
</protein>
<keyword evidence="3" id="KW-0378">Hydrolase</keyword>
<dbReference type="PANTHER" id="PTHR10907:SF47">
    <property type="entry name" value="REGUCALCIN"/>
    <property type="match status" value="1"/>
</dbReference>
<keyword evidence="4" id="KW-1185">Reference proteome</keyword>
<dbReference type="Proteomes" id="UP001597568">
    <property type="component" value="Unassembled WGS sequence"/>
</dbReference>
<dbReference type="RefSeq" id="WP_380148949.1">
    <property type="nucleotide sequence ID" value="NZ_JBHUOR010000138.1"/>
</dbReference>
<dbReference type="Gene3D" id="2.120.10.30">
    <property type="entry name" value="TolB, C-terminal domain"/>
    <property type="match status" value="1"/>
</dbReference>
<dbReference type="InterPro" id="IPR005511">
    <property type="entry name" value="SMP-30"/>
</dbReference>
<evidence type="ECO:0000259" key="2">
    <source>
        <dbReference type="Pfam" id="PF08450"/>
    </source>
</evidence>
<accession>A0ABW5Y4N1</accession>
<comment type="similarity">
    <text evidence="1">Belongs to the SMP-30/CGR1 family.</text>
</comment>
<proteinExistence type="inferred from homology"/>